<accession>A0A2S8SQ42</accession>
<name>A0A2S8SQ42_9BACT</name>
<gene>
    <name evidence="1" type="ORF">B1R32_11814</name>
</gene>
<dbReference type="Proteomes" id="UP000237684">
    <property type="component" value="Unassembled WGS sequence"/>
</dbReference>
<keyword evidence="2" id="KW-1185">Reference proteome</keyword>
<dbReference type="EMBL" id="NIGF01000018">
    <property type="protein sequence ID" value="PQV62917.1"/>
    <property type="molecule type" value="Genomic_DNA"/>
</dbReference>
<evidence type="ECO:0000313" key="1">
    <source>
        <dbReference type="EMBL" id="PQV62917.1"/>
    </source>
</evidence>
<organism evidence="1 2">
    <name type="scientific">Abditibacterium utsteinense</name>
    <dbReference type="NCBI Taxonomy" id="1960156"/>
    <lineage>
        <taxon>Bacteria</taxon>
        <taxon>Pseudomonadati</taxon>
        <taxon>Abditibacteriota</taxon>
        <taxon>Abditibacteriia</taxon>
        <taxon>Abditibacteriales</taxon>
        <taxon>Abditibacteriaceae</taxon>
        <taxon>Abditibacterium</taxon>
    </lineage>
</organism>
<comment type="caution">
    <text evidence="1">The sequence shown here is derived from an EMBL/GenBank/DDBJ whole genome shotgun (WGS) entry which is preliminary data.</text>
</comment>
<protein>
    <submittedName>
        <fullName evidence="1">Uncharacterized protein</fullName>
    </submittedName>
</protein>
<proteinExistence type="predicted"/>
<sequence>MLISQKMLGLKNGAAGVDLQVVDLQVVDLQVVDLQVGG</sequence>
<dbReference type="AlphaFoldDB" id="A0A2S8SQ42"/>
<reference evidence="1 2" key="1">
    <citation type="journal article" date="2018" name="Syst. Appl. Microbiol.">
        <title>Abditibacterium utsteinense sp. nov., the first cultivated member of candidate phylum FBP, isolated from ice-free Antarctic soil samples.</title>
        <authorList>
            <person name="Tahon G."/>
            <person name="Tytgat B."/>
            <person name="Lebbe L."/>
            <person name="Carlier A."/>
            <person name="Willems A."/>
        </authorList>
    </citation>
    <scope>NUCLEOTIDE SEQUENCE [LARGE SCALE GENOMIC DNA]</scope>
    <source>
        <strain evidence="1 2">LMG 29911</strain>
    </source>
</reference>
<evidence type="ECO:0000313" key="2">
    <source>
        <dbReference type="Proteomes" id="UP000237684"/>
    </source>
</evidence>
<dbReference type="InParanoid" id="A0A2S8SQ42"/>